<proteinExistence type="predicted"/>
<keyword evidence="2" id="KW-0732">Signal</keyword>
<feature type="region of interest" description="Disordered" evidence="1">
    <location>
        <begin position="49"/>
        <end position="78"/>
    </location>
</feature>
<feature type="signal peptide" evidence="2">
    <location>
        <begin position="1"/>
        <end position="21"/>
    </location>
</feature>
<dbReference type="AlphaFoldDB" id="A0AAE2V7M7"/>
<dbReference type="RefSeq" id="WP_309488688.1">
    <property type="nucleotide sequence ID" value="NZ_JAENIG010000002.1"/>
</dbReference>
<accession>A0AAE2V7M7</accession>
<evidence type="ECO:0000313" key="4">
    <source>
        <dbReference type="Proteomes" id="UP000634206"/>
    </source>
</evidence>
<organism evidence="3 4">
    <name type="scientific">Oceaniferula flava</name>
    <dbReference type="NCBI Taxonomy" id="2800421"/>
    <lineage>
        <taxon>Bacteria</taxon>
        <taxon>Pseudomonadati</taxon>
        <taxon>Verrucomicrobiota</taxon>
        <taxon>Verrucomicrobiia</taxon>
        <taxon>Verrucomicrobiales</taxon>
        <taxon>Verrucomicrobiaceae</taxon>
        <taxon>Oceaniferula</taxon>
    </lineage>
</organism>
<feature type="chain" id="PRO_5042055385" description="Sulfatase N-terminal domain-containing protein" evidence="2">
    <location>
        <begin position="22"/>
        <end position="78"/>
    </location>
</feature>
<comment type="caution">
    <text evidence="3">The sequence shown here is derived from an EMBL/GenBank/DDBJ whole genome shotgun (WGS) entry which is preliminary data.</text>
</comment>
<name>A0AAE2V7M7_9BACT</name>
<dbReference type="EMBL" id="JAENIG010000002">
    <property type="protein sequence ID" value="MBK1854082.1"/>
    <property type="molecule type" value="Genomic_DNA"/>
</dbReference>
<protein>
    <recommendedName>
        <fullName evidence="5">Sulfatase N-terminal domain-containing protein</fullName>
    </recommendedName>
</protein>
<evidence type="ECO:0000256" key="2">
    <source>
        <dbReference type="SAM" id="SignalP"/>
    </source>
</evidence>
<evidence type="ECO:0000313" key="3">
    <source>
        <dbReference type="EMBL" id="MBK1854082.1"/>
    </source>
</evidence>
<reference evidence="3" key="1">
    <citation type="submission" date="2021-01" db="EMBL/GenBank/DDBJ databases">
        <title>Modified the classification status of verrucomicrobia.</title>
        <authorList>
            <person name="Feng X."/>
        </authorList>
    </citation>
    <scope>NUCLEOTIDE SEQUENCE</scope>
    <source>
        <strain evidence="3">5K15</strain>
    </source>
</reference>
<dbReference type="Proteomes" id="UP000634206">
    <property type="component" value="Unassembled WGS sequence"/>
</dbReference>
<keyword evidence="4" id="KW-1185">Reference proteome</keyword>
<evidence type="ECO:0008006" key="5">
    <source>
        <dbReference type="Google" id="ProtNLM"/>
    </source>
</evidence>
<evidence type="ECO:0000256" key="1">
    <source>
        <dbReference type="SAM" id="MobiDB-lite"/>
    </source>
</evidence>
<sequence>MKTKIVKLFAGISLLAATAHAESSRANMILMMADDDGWGDVRSFNVESPSLPRKWTSPEASGSRRGAGEKIRGLAGVL</sequence>
<gene>
    <name evidence="3" type="ORF">JIN83_03885</name>
</gene>